<keyword evidence="4 5" id="KW-0238">DNA-binding</keyword>
<organism evidence="8 9">
    <name type="scientific">Pangasianodon hypophthalmus</name>
    <name type="common">Striped catfish</name>
    <name type="synonym">Helicophagus hypophthalmus</name>
    <dbReference type="NCBI Taxonomy" id="310915"/>
    <lineage>
        <taxon>Eukaryota</taxon>
        <taxon>Metazoa</taxon>
        <taxon>Chordata</taxon>
        <taxon>Craniata</taxon>
        <taxon>Vertebrata</taxon>
        <taxon>Euteleostomi</taxon>
        <taxon>Actinopterygii</taxon>
        <taxon>Neopterygii</taxon>
        <taxon>Teleostei</taxon>
        <taxon>Ostariophysi</taxon>
        <taxon>Siluriformes</taxon>
        <taxon>Pangasiidae</taxon>
        <taxon>Pangasianodon</taxon>
    </lineage>
</organism>
<feature type="domain" description="THAP-type" evidence="7">
    <location>
        <begin position="1"/>
        <end position="74"/>
    </location>
</feature>
<dbReference type="AlphaFoldDB" id="A0A5N5KD57"/>
<keyword evidence="1" id="KW-0479">Metal-binding</keyword>
<evidence type="ECO:0000256" key="2">
    <source>
        <dbReference type="ARBA" id="ARBA00022771"/>
    </source>
</evidence>
<dbReference type="GO" id="GO:0003677">
    <property type="term" value="F:DNA binding"/>
    <property type="evidence" value="ECO:0007669"/>
    <property type="project" value="UniProtKB-UniRule"/>
</dbReference>
<keyword evidence="9" id="KW-1185">Reference proteome</keyword>
<dbReference type="Proteomes" id="UP000327468">
    <property type="component" value="Chromosome 24"/>
</dbReference>
<dbReference type="PROSITE" id="PS50950">
    <property type="entry name" value="ZF_THAP"/>
    <property type="match status" value="1"/>
</dbReference>
<dbReference type="InterPro" id="IPR006612">
    <property type="entry name" value="THAP_Znf"/>
</dbReference>
<dbReference type="EMBL" id="VFJC01000025">
    <property type="protein sequence ID" value="KAB5528445.1"/>
    <property type="molecule type" value="Genomic_DNA"/>
</dbReference>
<reference evidence="8 9" key="1">
    <citation type="submission" date="2019-06" db="EMBL/GenBank/DDBJ databases">
        <title>A chromosome-scale genome assembly of the striped catfish, Pangasianodon hypophthalmus.</title>
        <authorList>
            <person name="Wen M."/>
            <person name="Zahm M."/>
            <person name="Roques C."/>
            <person name="Cabau C."/>
            <person name="Klopp C."/>
            <person name="Donnadieu C."/>
            <person name="Jouanno E."/>
            <person name="Avarre J.-C."/>
            <person name="Campet M."/>
            <person name="Ha T.T.T."/>
            <person name="Dugue R."/>
            <person name="Lampietro C."/>
            <person name="Louis A."/>
            <person name="Herpin A."/>
            <person name="Echchiki A."/>
            <person name="Berthelot C."/>
            <person name="Parey E."/>
            <person name="Roest-Crollius H."/>
            <person name="Braasch I."/>
            <person name="Postlethwait J."/>
            <person name="Bobe J."/>
            <person name="Montfort J."/>
            <person name="Bouchez O."/>
            <person name="Begum T."/>
            <person name="Schartl M."/>
            <person name="Guiguen Y."/>
        </authorList>
    </citation>
    <scope>NUCLEOTIDE SEQUENCE [LARGE SCALE GENOMIC DNA]</scope>
    <source>
        <strain evidence="8 9">Indonesia</strain>
        <tissue evidence="8">Blood</tissue>
    </source>
</reference>
<proteinExistence type="predicted"/>
<protein>
    <recommendedName>
        <fullName evidence="7">THAP-type domain-containing protein</fullName>
    </recommendedName>
</protein>
<dbReference type="GO" id="GO:0008270">
    <property type="term" value="F:zinc ion binding"/>
    <property type="evidence" value="ECO:0007669"/>
    <property type="project" value="UniProtKB-KW"/>
</dbReference>
<evidence type="ECO:0000259" key="7">
    <source>
        <dbReference type="PROSITE" id="PS50950"/>
    </source>
</evidence>
<keyword evidence="3" id="KW-0862">Zinc</keyword>
<evidence type="ECO:0000256" key="1">
    <source>
        <dbReference type="ARBA" id="ARBA00022723"/>
    </source>
</evidence>
<evidence type="ECO:0000256" key="6">
    <source>
        <dbReference type="SAM" id="MobiDB-lite"/>
    </source>
</evidence>
<gene>
    <name evidence="8" type="ORF">PHYPO_G00140290</name>
</gene>
<feature type="compositionally biased region" description="Basic residues" evidence="6">
    <location>
        <begin position="63"/>
        <end position="74"/>
    </location>
</feature>
<evidence type="ECO:0000256" key="5">
    <source>
        <dbReference type="PROSITE-ProRule" id="PRU00309"/>
    </source>
</evidence>
<name>A0A5N5KD57_PANHP</name>
<evidence type="ECO:0000256" key="4">
    <source>
        <dbReference type="ARBA" id="ARBA00023125"/>
    </source>
</evidence>
<evidence type="ECO:0000313" key="9">
    <source>
        <dbReference type="Proteomes" id="UP000327468"/>
    </source>
</evidence>
<evidence type="ECO:0000256" key="3">
    <source>
        <dbReference type="ARBA" id="ARBA00022833"/>
    </source>
</evidence>
<comment type="caution">
    <text evidence="8">The sequence shown here is derived from an EMBL/GenBank/DDBJ whole genome shotgun (WGS) entry which is preliminary data.</text>
</comment>
<dbReference type="SUPFAM" id="SSF57716">
    <property type="entry name" value="Glucocorticoid receptor-like (DNA-binding domain)"/>
    <property type="match status" value="1"/>
</dbReference>
<sequence length="74" mass="8429">MPECCAEFGCTNLHKKGSNISFHRVPLERPDLLERWLETSAEAFSSTYSLPRTPYSKADHQSKKNTKKKNGARC</sequence>
<feature type="region of interest" description="Disordered" evidence="6">
    <location>
        <begin position="50"/>
        <end position="74"/>
    </location>
</feature>
<accession>A0A5N5KD57</accession>
<keyword evidence="2 5" id="KW-0863">Zinc-finger</keyword>
<evidence type="ECO:0000313" key="8">
    <source>
        <dbReference type="EMBL" id="KAB5528445.1"/>
    </source>
</evidence>